<evidence type="ECO:0000313" key="12">
    <source>
        <dbReference type="Proteomes" id="UP001266357"/>
    </source>
</evidence>
<dbReference type="Gene3D" id="3.30.565.10">
    <property type="entry name" value="Histidine kinase-like ATPase, C-terminal domain"/>
    <property type="match status" value="1"/>
</dbReference>
<feature type="transmembrane region" description="Helical" evidence="7">
    <location>
        <begin position="768"/>
        <end position="790"/>
    </location>
</feature>
<dbReference type="SUPFAM" id="SSF55874">
    <property type="entry name" value="ATPase domain of HSP90 chaperone/DNA topoisomerase II/histidine kinase"/>
    <property type="match status" value="1"/>
</dbReference>
<dbReference type="EMBL" id="JAVRIF010000003">
    <property type="protein sequence ID" value="MDT0603415.1"/>
    <property type="molecule type" value="Genomic_DNA"/>
</dbReference>
<dbReference type="EC" id="2.7.13.3" evidence="2"/>
<sequence length="1315" mass="148984">MKKLNSIMVLLRTFLLFFFIYSTSSGAQLLPNPNYISYNIEDGLSNSMVYTISQDDDGYMWFGTEDGLNRFDGKNFKVYRYDPTDSKSLAGNSINQVYLAPDNSLWIATHNGISQYDKKMDSFNNFSVSNGLSHNNIQSVLKVGKELWLGTDNGLNVVNLITQEVTVFPINDNGQGTSHKWIRSLAHQGNYVWIATWGGGLNRYDLRLKRFDYFRHDLHDNRSLSADTVYTVFNTAQNEIWLGTVQGGLSRFIANCQCFERLNPSQGYQLVTVPDLAEGANSLWVATNNGLSQFSFETQTFNHYSMLKPFELGNITRDIRSVFISRDGTIWLGSYQGGVLAIPANGFAIQTYQYSEQAHNSLISDDINSLMFKNGYLWTGAVGGLFRYPISDSGALGKAELVLDAFTLKIEPSSDGSFWLATNNGLYHLDAELNTISLNDHTKLIPDKAGEGAVLDVVETAQGQIFVANWRGGLTTLLDEYQGEFKQVGVNGEARGIKANSNIYALAEDLNNQLWIGTMDGVNRYDIVNDEIHHYPLQLSGNQPPVTVYYVYVEGAELYLGTSNGVYQYQTSSDTFKHYPLPLKSHYIQAIAKESQSIFWLSTFNGLYRWDKSTNQIKAFYKRDGLQSSEFNTKGVAIGDDGNLYFSGIDGVSRIRSERLLQSNFAANLKWISPVSQTIVSDTLYLELTQSKNTISLEYFVDDFFQPEQRQFRYRLNEGRWINNGNASSIQLGSLANGLYRIELQYSRDNEEWQYAQSNVQILISPPYYQSNVALAFYFLLFILMGYGYYRYRTSFLLRKKAQLQKTVNEKTAELAATLEQKNQLFANISHELRTPITLINAPIEQLAQQPNLTEQQKKLIHLAQNNGKRLFGLVERILHLSKVEQKEKQVESINIDDLLIRYVIAFNPLMQQKKIELQQQLSSNAIIEADREDLVSILENLLSNALKYTQAGGWVKLNSTLNEGNYQLSVENKHSGLTAKQIDKIFERFERLGQSDSEQGFGLGLSLVRDICRQNGWNIKCLSKTGSVIFILTIDGFCIESNQSTPAQRQIVELGANKTRASKQERQSLLIVEDNDELRGFLVDLLSRDYKVTSEDNGSKGVEAAIEQIPDLIISDVMMPELNGFSLVKALAEHDNTSHIPTILLTAKADEESELTGLEVGAVDYITKPFEARQLLLKVKNTLERQKLKFNVKQSQYEPIETIMNERDQHFIERLNQIVEQSYANNEFTVEKLVDAVAMSERQLQRKLKALFNQTPAEYIRNYRLLKAKELLLEGKSISLTSDFVGFNSSSYFSRSFKSAFGLSPKEFITKHTK</sequence>
<dbReference type="PROSITE" id="PS01124">
    <property type="entry name" value="HTH_ARAC_FAMILY_2"/>
    <property type="match status" value="1"/>
</dbReference>
<evidence type="ECO:0000256" key="6">
    <source>
        <dbReference type="PROSITE-ProRule" id="PRU00169"/>
    </source>
</evidence>
<dbReference type="SMART" id="SM00342">
    <property type="entry name" value="HTH_ARAC"/>
    <property type="match status" value="1"/>
</dbReference>
<evidence type="ECO:0000256" key="1">
    <source>
        <dbReference type="ARBA" id="ARBA00000085"/>
    </source>
</evidence>
<keyword evidence="3 6" id="KW-0597">Phosphoprotein</keyword>
<accession>A0ABU2ZZQ6</accession>
<keyword evidence="7" id="KW-0812">Transmembrane</keyword>
<dbReference type="RefSeq" id="WP_311579528.1">
    <property type="nucleotide sequence ID" value="NZ_JAVRIF010000003.1"/>
</dbReference>
<keyword evidence="7" id="KW-1133">Transmembrane helix</keyword>
<protein>
    <recommendedName>
        <fullName evidence="2">histidine kinase</fullName>
        <ecNumber evidence="2">2.7.13.3</ecNumber>
    </recommendedName>
</protein>
<feature type="domain" description="Histidine kinase" evidence="9">
    <location>
        <begin position="828"/>
        <end position="1035"/>
    </location>
</feature>
<evidence type="ECO:0000256" key="5">
    <source>
        <dbReference type="ARBA" id="ARBA00023163"/>
    </source>
</evidence>
<keyword evidence="5" id="KW-0804">Transcription</keyword>
<dbReference type="InterPro" id="IPR001789">
    <property type="entry name" value="Sig_transdc_resp-reg_receiver"/>
</dbReference>
<organism evidence="11 12">
    <name type="scientific">Thalassotalea castellviae</name>
    <dbReference type="NCBI Taxonomy" id="3075612"/>
    <lineage>
        <taxon>Bacteria</taxon>
        <taxon>Pseudomonadati</taxon>
        <taxon>Pseudomonadota</taxon>
        <taxon>Gammaproteobacteria</taxon>
        <taxon>Alteromonadales</taxon>
        <taxon>Colwelliaceae</taxon>
        <taxon>Thalassotalea</taxon>
    </lineage>
</organism>
<evidence type="ECO:0000313" key="11">
    <source>
        <dbReference type="EMBL" id="MDT0603415.1"/>
    </source>
</evidence>
<reference evidence="11 12" key="1">
    <citation type="submission" date="2023-09" db="EMBL/GenBank/DDBJ databases">
        <authorList>
            <person name="Rey-Velasco X."/>
        </authorList>
    </citation>
    <scope>NUCLEOTIDE SEQUENCE [LARGE SCALE GENOMIC DNA]</scope>
    <source>
        <strain evidence="11 12">W431</strain>
    </source>
</reference>
<feature type="domain" description="Response regulatory" evidence="10">
    <location>
        <begin position="1069"/>
        <end position="1184"/>
    </location>
</feature>
<dbReference type="Pfam" id="PF12833">
    <property type="entry name" value="HTH_18"/>
    <property type="match status" value="1"/>
</dbReference>
<dbReference type="CDD" id="cd00082">
    <property type="entry name" value="HisKA"/>
    <property type="match status" value="1"/>
</dbReference>
<dbReference type="Proteomes" id="UP001266357">
    <property type="component" value="Unassembled WGS sequence"/>
</dbReference>
<dbReference type="CDD" id="cd00075">
    <property type="entry name" value="HATPase"/>
    <property type="match status" value="1"/>
</dbReference>
<dbReference type="InterPro" id="IPR009057">
    <property type="entry name" value="Homeodomain-like_sf"/>
</dbReference>
<dbReference type="SUPFAM" id="SSF63829">
    <property type="entry name" value="Calcium-dependent phosphotriesterase"/>
    <property type="match status" value="2"/>
</dbReference>
<dbReference type="SMART" id="SM00388">
    <property type="entry name" value="HisKA"/>
    <property type="match status" value="1"/>
</dbReference>
<dbReference type="PROSITE" id="PS50110">
    <property type="entry name" value="RESPONSE_REGULATORY"/>
    <property type="match status" value="1"/>
</dbReference>
<dbReference type="SUPFAM" id="SSF46689">
    <property type="entry name" value="Homeodomain-like"/>
    <property type="match status" value="1"/>
</dbReference>
<dbReference type="SUPFAM" id="SSF52172">
    <property type="entry name" value="CheY-like"/>
    <property type="match status" value="1"/>
</dbReference>
<dbReference type="InterPro" id="IPR015943">
    <property type="entry name" value="WD40/YVTN_repeat-like_dom_sf"/>
</dbReference>
<dbReference type="InterPro" id="IPR011110">
    <property type="entry name" value="Reg_prop"/>
</dbReference>
<evidence type="ECO:0000256" key="2">
    <source>
        <dbReference type="ARBA" id="ARBA00012438"/>
    </source>
</evidence>
<dbReference type="InterPro" id="IPR011006">
    <property type="entry name" value="CheY-like_superfamily"/>
</dbReference>
<evidence type="ECO:0000259" key="10">
    <source>
        <dbReference type="PROSITE" id="PS50110"/>
    </source>
</evidence>
<dbReference type="InterPro" id="IPR003594">
    <property type="entry name" value="HATPase_dom"/>
</dbReference>
<dbReference type="Gene3D" id="3.40.50.2300">
    <property type="match status" value="1"/>
</dbReference>
<proteinExistence type="predicted"/>
<dbReference type="InterPro" id="IPR018060">
    <property type="entry name" value="HTH_AraC"/>
</dbReference>
<dbReference type="InterPro" id="IPR036890">
    <property type="entry name" value="HATPase_C_sf"/>
</dbReference>
<dbReference type="Gene3D" id="1.10.287.130">
    <property type="match status" value="1"/>
</dbReference>
<dbReference type="PANTHER" id="PTHR43547:SF2">
    <property type="entry name" value="HYBRID SIGNAL TRANSDUCTION HISTIDINE KINASE C"/>
    <property type="match status" value="1"/>
</dbReference>
<dbReference type="Gene3D" id="2.130.10.10">
    <property type="entry name" value="YVTN repeat-like/Quinoprotein amine dehydrogenase"/>
    <property type="match status" value="3"/>
</dbReference>
<comment type="caution">
    <text evidence="11">The sequence shown here is derived from an EMBL/GenBank/DDBJ whole genome shotgun (WGS) entry which is preliminary data.</text>
</comment>
<name>A0ABU2ZZQ6_9GAMM</name>
<keyword evidence="4" id="KW-0805">Transcription regulation</keyword>
<dbReference type="SUPFAM" id="SSF47384">
    <property type="entry name" value="Homodimeric domain of signal transducing histidine kinase"/>
    <property type="match status" value="1"/>
</dbReference>
<dbReference type="Gene3D" id="2.60.40.10">
    <property type="entry name" value="Immunoglobulins"/>
    <property type="match status" value="1"/>
</dbReference>
<dbReference type="InterPro" id="IPR036097">
    <property type="entry name" value="HisK_dim/P_sf"/>
</dbReference>
<dbReference type="CDD" id="cd17574">
    <property type="entry name" value="REC_OmpR"/>
    <property type="match status" value="1"/>
</dbReference>
<comment type="catalytic activity">
    <reaction evidence="1">
        <text>ATP + protein L-histidine = ADP + protein N-phospho-L-histidine.</text>
        <dbReference type="EC" id="2.7.13.3"/>
    </reaction>
</comment>
<feature type="domain" description="HTH araC/xylS-type" evidence="8">
    <location>
        <begin position="1214"/>
        <end position="1312"/>
    </location>
</feature>
<dbReference type="Pfam" id="PF07494">
    <property type="entry name" value="Reg_prop"/>
    <property type="match status" value="1"/>
</dbReference>
<dbReference type="PROSITE" id="PS50109">
    <property type="entry name" value="HIS_KIN"/>
    <property type="match status" value="1"/>
</dbReference>
<feature type="modified residue" description="4-aspartylphosphate" evidence="6">
    <location>
        <position position="1117"/>
    </location>
</feature>
<dbReference type="InterPro" id="IPR003661">
    <property type="entry name" value="HisK_dim/P_dom"/>
</dbReference>
<dbReference type="SUPFAM" id="SSF101898">
    <property type="entry name" value="NHL repeat"/>
    <property type="match status" value="1"/>
</dbReference>
<dbReference type="InterPro" id="IPR005467">
    <property type="entry name" value="His_kinase_dom"/>
</dbReference>
<keyword evidence="7" id="KW-0472">Membrane</keyword>
<dbReference type="PANTHER" id="PTHR43547">
    <property type="entry name" value="TWO-COMPONENT HISTIDINE KINASE"/>
    <property type="match status" value="1"/>
</dbReference>
<evidence type="ECO:0000259" key="8">
    <source>
        <dbReference type="PROSITE" id="PS01124"/>
    </source>
</evidence>
<evidence type="ECO:0000256" key="3">
    <source>
        <dbReference type="ARBA" id="ARBA00022553"/>
    </source>
</evidence>
<evidence type="ECO:0000259" key="9">
    <source>
        <dbReference type="PROSITE" id="PS50109"/>
    </source>
</evidence>
<dbReference type="InterPro" id="IPR013783">
    <property type="entry name" value="Ig-like_fold"/>
</dbReference>
<keyword evidence="12" id="KW-1185">Reference proteome</keyword>
<evidence type="ECO:0000256" key="4">
    <source>
        <dbReference type="ARBA" id="ARBA00023015"/>
    </source>
</evidence>
<dbReference type="Pfam" id="PF00512">
    <property type="entry name" value="HisKA"/>
    <property type="match status" value="1"/>
</dbReference>
<dbReference type="SMART" id="SM00387">
    <property type="entry name" value="HATPase_c"/>
    <property type="match status" value="1"/>
</dbReference>
<gene>
    <name evidence="11" type="ORF">RM573_07380</name>
</gene>
<evidence type="ECO:0000256" key="7">
    <source>
        <dbReference type="SAM" id="Phobius"/>
    </source>
</evidence>
<dbReference type="Gene3D" id="1.10.10.60">
    <property type="entry name" value="Homeodomain-like"/>
    <property type="match status" value="1"/>
</dbReference>
<dbReference type="Pfam" id="PF00072">
    <property type="entry name" value="Response_reg"/>
    <property type="match status" value="1"/>
</dbReference>
<dbReference type="Pfam" id="PF02518">
    <property type="entry name" value="HATPase_c"/>
    <property type="match status" value="1"/>
</dbReference>
<dbReference type="SMART" id="SM00448">
    <property type="entry name" value="REC"/>
    <property type="match status" value="1"/>
</dbReference>